<dbReference type="Proteomes" id="UP000198625">
    <property type="component" value="Unassembled WGS sequence"/>
</dbReference>
<evidence type="ECO:0000313" key="8">
    <source>
        <dbReference type="Proteomes" id="UP000198625"/>
    </source>
</evidence>
<dbReference type="EC" id="5.4.99.-" evidence="5"/>
<feature type="domain" description="Pseudouridine synthase RsuA/RluA-like" evidence="6">
    <location>
        <begin position="88"/>
        <end position="238"/>
    </location>
</feature>
<dbReference type="NCBIfam" id="TIGR00005">
    <property type="entry name" value="rluA_subfam"/>
    <property type="match status" value="1"/>
</dbReference>
<evidence type="ECO:0000256" key="1">
    <source>
        <dbReference type="ARBA" id="ARBA00000073"/>
    </source>
</evidence>
<dbReference type="EMBL" id="FNQE01000003">
    <property type="protein sequence ID" value="SDY62316.1"/>
    <property type="molecule type" value="Genomic_DNA"/>
</dbReference>
<dbReference type="InterPro" id="IPR006225">
    <property type="entry name" value="PsdUridine_synth_RluC/D"/>
</dbReference>
<evidence type="ECO:0000313" key="7">
    <source>
        <dbReference type="EMBL" id="SDY62316.1"/>
    </source>
</evidence>
<dbReference type="Gene3D" id="3.30.2350.10">
    <property type="entry name" value="Pseudouridine synthase"/>
    <property type="match status" value="1"/>
</dbReference>
<dbReference type="STRING" id="415015.SAMN05660462_00489"/>
<evidence type="ECO:0000256" key="5">
    <source>
        <dbReference type="RuleBase" id="RU362028"/>
    </source>
</evidence>
<reference evidence="7 8" key="1">
    <citation type="submission" date="2016-10" db="EMBL/GenBank/DDBJ databases">
        <authorList>
            <person name="de Groot N.N."/>
        </authorList>
    </citation>
    <scope>NUCLEOTIDE SEQUENCE [LARGE SCALE GENOMIC DNA]</scope>
    <source>
        <strain evidence="7 8">DSM 21650</strain>
    </source>
</reference>
<dbReference type="PANTHER" id="PTHR21600:SF44">
    <property type="entry name" value="RIBOSOMAL LARGE SUBUNIT PSEUDOURIDINE SYNTHASE D"/>
    <property type="match status" value="1"/>
</dbReference>
<dbReference type="InterPro" id="IPR006145">
    <property type="entry name" value="PsdUridine_synth_RsuA/RluA"/>
</dbReference>
<evidence type="ECO:0000259" key="6">
    <source>
        <dbReference type="Pfam" id="PF00849"/>
    </source>
</evidence>
<evidence type="ECO:0000256" key="2">
    <source>
        <dbReference type="ARBA" id="ARBA00010876"/>
    </source>
</evidence>
<dbReference type="RefSeq" id="WP_091726721.1">
    <property type="nucleotide sequence ID" value="NZ_FNQE01000003.1"/>
</dbReference>
<name>A0A1H3LDD5_9FIRM</name>
<keyword evidence="8" id="KW-1185">Reference proteome</keyword>
<feature type="active site" evidence="4">
    <location>
        <position position="135"/>
    </location>
</feature>
<dbReference type="InterPro" id="IPR020103">
    <property type="entry name" value="PsdUridine_synth_cat_dom_sf"/>
</dbReference>
<dbReference type="FunFam" id="3.30.2350.10:FF:000005">
    <property type="entry name" value="Pseudouridine synthase"/>
    <property type="match status" value="1"/>
</dbReference>
<comment type="similarity">
    <text evidence="2 5">Belongs to the pseudouridine synthase RluA family.</text>
</comment>
<sequence length="297" mass="34135">MKESESIIVFDVKTPGLSIEEELRENRGISGRLSRRLQKNNQLYLNGKLSKGNAIVKRGDKIAILMEDEIENSIPINIPLDIIYEDYDLLILNKQPNIVVHPTKSHLDDTIGNGVAYYFKSKNIKKKVRFINRLDMGTSGILVIAKNSFTHQQLSKQMEEDSIEKMYTAVVKGVIEVENGVINAPIGKKEDEPMIREVMKDGQHALTKYKVIERYSDATLVQVKIETGRTHQIRVHMKYIGHPIIGDILYNKESDLINRQALHAHYFKFNHPRTGEEKEVKANLPEDMKELLYKLRD</sequence>
<dbReference type="InterPro" id="IPR050188">
    <property type="entry name" value="RluA_PseudoU_synthase"/>
</dbReference>
<dbReference type="InterPro" id="IPR006224">
    <property type="entry name" value="PsdUridine_synth_RluA-like_CS"/>
</dbReference>
<dbReference type="PROSITE" id="PS01129">
    <property type="entry name" value="PSI_RLU"/>
    <property type="match status" value="1"/>
</dbReference>
<dbReference type="AlphaFoldDB" id="A0A1H3LDD5"/>
<dbReference type="CDD" id="cd02869">
    <property type="entry name" value="PseudoU_synth_RluA_like"/>
    <property type="match status" value="1"/>
</dbReference>
<gene>
    <name evidence="7" type="ORF">SAMN05660462_00489</name>
</gene>
<dbReference type="PANTHER" id="PTHR21600">
    <property type="entry name" value="MITOCHONDRIAL RNA PSEUDOURIDINE SYNTHASE"/>
    <property type="match status" value="1"/>
</dbReference>
<proteinExistence type="inferred from homology"/>
<dbReference type="SUPFAM" id="SSF55120">
    <property type="entry name" value="Pseudouridine synthase"/>
    <property type="match status" value="1"/>
</dbReference>
<dbReference type="GO" id="GO:0003723">
    <property type="term" value="F:RNA binding"/>
    <property type="evidence" value="ECO:0007669"/>
    <property type="project" value="InterPro"/>
</dbReference>
<dbReference type="Pfam" id="PF00849">
    <property type="entry name" value="PseudoU_synth_2"/>
    <property type="match status" value="1"/>
</dbReference>
<comment type="catalytic activity">
    <reaction evidence="1 5">
        <text>a uridine in RNA = a pseudouridine in RNA</text>
        <dbReference type="Rhea" id="RHEA:48348"/>
        <dbReference type="Rhea" id="RHEA-COMP:12068"/>
        <dbReference type="Rhea" id="RHEA-COMP:12069"/>
        <dbReference type="ChEBI" id="CHEBI:65314"/>
        <dbReference type="ChEBI" id="CHEBI:65315"/>
    </reaction>
</comment>
<evidence type="ECO:0000256" key="4">
    <source>
        <dbReference type="PIRSR" id="PIRSR606225-1"/>
    </source>
</evidence>
<protein>
    <recommendedName>
        <fullName evidence="5">Pseudouridine synthase</fullName>
        <ecNumber evidence="5">5.4.99.-</ecNumber>
    </recommendedName>
</protein>
<comment type="function">
    <text evidence="5">Responsible for synthesis of pseudouridine from uracil.</text>
</comment>
<dbReference type="OrthoDB" id="9807829at2"/>
<organism evidence="7 8">
    <name type="scientific">Proteiniborus ethanoligenes</name>
    <dbReference type="NCBI Taxonomy" id="415015"/>
    <lineage>
        <taxon>Bacteria</taxon>
        <taxon>Bacillati</taxon>
        <taxon>Bacillota</taxon>
        <taxon>Clostridia</taxon>
        <taxon>Eubacteriales</taxon>
        <taxon>Proteiniborus</taxon>
    </lineage>
</organism>
<dbReference type="GO" id="GO:0009982">
    <property type="term" value="F:pseudouridine synthase activity"/>
    <property type="evidence" value="ECO:0007669"/>
    <property type="project" value="InterPro"/>
</dbReference>
<evidence type="ECO:0000256" key="3">
    <source>
        <dbReference type="ARBA" id="ARBA00023235"/>
    </source>
</evidence>
<keyword evidence="3 5" id="KW-0413">Isomerase</keyword>
<dbReference type="GO" id="GO:0140098">
    <property type="term" value="F:catalytic activity, acting on RNA"/>
    <property type="evidence" value="ECO:0007669"/>
    <property type="project" value="UniProtKB-ARBA"/>
</dbReference>
<accession>A0A1H3LDD5</accession>
<dbReference type="GO" id="GO:0000455">
    <property type="term" value="P:enzyme-directed rRNA pseudouridine synthesis"/>
    <property type="evidence" value="ECO:0007669"/>
    <property type="project" value="TreeGrafter"/>
</dbReference>